<protein>
    <recommendedName>
        <fullName evidence="5">Aromatic prenyltransferase</fullName>
    </recommendedName>
</protein>
<accession>A0AAN9UF89</accession>
<dbReference type="AlphaFoldDB" id="A0AAN9UF89"/>
<organism evidence="3 4">
    <name type="scientific">Cytospora paraplurivora</name>
    <dbReference type="NCBI Taxonomy" id="2898453"/>
    <lineage>
        <taxon>Eukaryota</taxon>
        <taxon>Fungi</taxon>
        <taxon>Dikarya</taxon>
        <taxon>Ascomycota</taxon>
        <taxon>Pezizomycotina</taxon>
        <taxon>Sordariomycetes</taxon>
        <taxon>Sordariomycetidae</taxon>
        <taxon>Diaporthales</taxon>
        <taxon>Cytosporaceae</taxon>
        <taxon>Cytospora</taxon>
    </lineage>
</organism>
<dbReference type="GO" id="GO:0016765">
    <property type="term" value="F:transferase activity, transferring alkyl or aryl (other than methyl) groups"/>
    <property type="evidence" value="ECO:0007669"/>
    <property type="project" value="InterPro"/>
</dbReference>
<comment type="similarity">
    <text evidence="1">Belongs to the tryptophan dimethylallyltransferase family.</text>
</comment>
<dbReference type="InterPro" id="IPR017795">
    <property type="entry name" value="ABBA_NscD-like"/>
</dbReference>
<evidence type="ECO:0000256" key="1">
    <source>
        <dbReference type="ARBA" id="ARBA00010209"/>
    </source>
</evidence>
<dbReference type="Proteomes" id="UP001320245">
    <property type="component" value="Unassembled WGS sequence"/>
</dbReference>
<dbReference type="InterPro" id="IPR033964">
    <property type="entry name" value="ABBA"/>
</dbReference>
<evidence type="ECO:0000313" key="3">
    <source>
        <dbReference type="EMBL" id="KAK7745572.1"/>
    </source>
</evidence>
<reference evidence="3 4" key="1">
    <citation type="journal article" date="2023" name="PLoS ONE">
        <title>Cytospora paraplurivora sp. nov. isolated from orchards with fruit tree decline syndrome in Ontario, Canada.</title>
        <authorList>
            <person name="Ilyukhin E."/>
            <person name="Nguyen H.D.T."/>
            <person name="Castle A.J."/>
            <person name="Ellouze W."/>
        </authorList>
    </citation>
    <scope>NUCLEOTIDE SEQUENCE [LARGE SCALE GENOMIC DNA]</scope>
    <source>
        <strain evidence="3 4">FDS-564</strain>
    </source>
</reference>
<proteinExistence type="inferred from homology"/>
<sequence>MADQVNYLGWFLRRITPALGPRPLDGKPHWGSSFTPDGSPLEYSLNWKQKTHRQTVRFTIEPVGEAAGSAADILNQLAAKDALTGMTDEVPGLDLQRFILLSSETGVPNEAGQEVLAKLPSGHPKVLTLLAFDLEGGNIVAKAYYNPGPKALLTGKPTKAIVFDAIRKCNGPQGSYSAGVQVLDDYLASYSAAEQPQVFLLANDCVVDSPASRLKVYVSTPITTLAAASKAITLKGRLSGPAIEPVVNAVEEFWEHLFGLSSTDAVTQDREVLPPDSRGVLVYEIRPTIAGSKDADVEVKLHMPPSWLGNTDAEVCKVLSSWFEKHGHPELASSYQQKLVSAL</sequence>
<dbReference type="CDD" id="cd13929">
    <property type="entry name" value="PT-DMATS_CymD"/>
    <property type="match status" value="1"/>
</dbReference>
<evidence type="ECO:0000313" key="4">
    <source>
        <dbReference type="Proteomes" id="UP001320245"/>
    </source>
</evidence>
<dbReference type="PANTHER" id="PTHR40627:SF3">
    <property type="entry name" value="PRENYLTRANSFERASE ASQH2-RELATED"/>
    <property type="match status" value="1"/>
</dbReference>
<dbReference type="EMBL" id="JAJSPL020000008">
    <property type="protein sequence ID" value="KAK7745572.1"/>
    <property type="molecule type" value="Genomic_DNA"/>
</dbReference>
<dbReference type="GO" id="GO:0009820">
    <property type="term" value="P:alkaloid metabolic process"/>
    <property type="evidence" value="ECO:0007669"/>
    <property type="project" value="InterPro"/>
</dbReference>
<evidence type="ECO:0008006" key="5">
    <source>
        <dbReference type="Google" id="ProtNLM"/>
    </source>
</evidence>
<comment type="caution">
    <text evidence="3">The sequence shown here is derived from an EMBL/GenBank/DDBJ whole genome shotgun (WGS) entry which is preliminary data.</text>
</comment>
<dbReference type="PANTHER" id="PTHR40627">
    <property type="entry name" value="INDOLE PRENYLTRANSFERASE TDIB-RELATED"/>
    <property type="match status" value="1"/>
</dbReference>
<dbReference type="SFLD" id="SFLDS00036">
    <property type="entry name" value="Aromatic_Prenyltransferase"/>
    <property type="match status" value="1"/>
</dbReference>
<evidence type="ECO:0000256" key="2">
    <source>
        <dbReference type="ARBA" id="ARBA00022679"/>
    </source>
</evidence>
<gene>
    <name evidence="3" type="ORF">SLS53_003072</name>
</gene>
<dbReference type="NCBIfam" id="TIGR03429">
    <property type="entry name" value="arom_pren_DMATS"/>
    <property type="match status" value="1"/>
</dbReference>
<keyword evidence="4" id="KW-1185">Reference proteome</keyword>
<dbReference type="Pfam" id="PF11991">
    <property type="entry name" value="Trp_DMAT"/>
    <property type="match status" value="1"/>
</dbReference>
<keyword evidence="2" id="KW-0808">Transferase</keyword>
<name>A0AAN9UF89_9PEZI</name>